<evidence type="ECO:0000313" key="3">
    <source>
        <dbReference type="Proteomes" id="UP000694382"/>
    </source>
</evidence>
<organism evidence="2 3">
    <name type="scientific">Geospiza parvula</name>
    <name type="common">Small tree-finch</name>
    <name type="synonym">Camarhynchus parvulus</name>
    <dbReference type="NCBI Taxonomy" id="87175"/>
    <lineage>
        <taxon>Eukaryota</taxon>
        <taxon>Metazoa</taxon>
        <taxon>Chordata</taxon>
        <taxon>Craniata</taxon>
        <taxon>Vertebrata</taxon>
        <taxon>Euteleostomi</taxon>
        <taxon>Archelosauria</taxon>
        <taxon>Archosauria</taxon>
        <taxon>Dinosauria</taxon>
        <taxon>Saurischia</taxon>
        <taxon>Theropoda</taxon>
        <taxon>Coelurosauria</taxon>
        <taxon>Aves</taxon>
        <taxon>Neognathae</taxon>
        <taxon>Neoaves</taxon>
        <taxon>Telluraves</taxon>
        <taxon>Australaves</taxon>
        <taxon>Passeriformes</taxon>
        <taxon>Thraupidae</taxon>
        <taxon>Camarhynchus</taxon>
    </lineage>
</organism>
<feature type="compositionally biased region" description="Polar residues" evidence="1">
    <location>
        <begin position="166"/>
        <end position="178"/>
    </location>
</feature>
<evidence type="ECO:0000256" key="1">
    <source>
        <dbReference type="SAM" id="MobiDB-lite"/>
    </source>
</evidence>
<reference evidence="2" key="3">
    <citation type="submission" date="2025-09" db="UniProtKB">
        <authorList>
            <consortium name="Ensembl"/>
        </authorList>
    </citation>
    <scope>IDENTIFICATION</scope>
</reference>
<feature type="region of interest" description="Disordered" evidence="1">
    <location>
        <begin position="166"/>
        <end position="186"/>
    </location>
</feature>
<accession>A0A8U8BTS9</accession>
<dbReference type="Ensembl" id="ENSCPVT00000028587.1">
    <property type="protein sequence ID" value="ENSCPVP00000026488.1"/>
    <property type="gene ID" value="ENSCPVG00000017284.1"/>
</dbReference>
<proteinExistence type="predicted"/>
<dbReference type="AlphaFoldDB" id="A0A8U8BTS9"/>
<sequence>CSGSPGLSLPHLSLTRLTPARAHPAFPCLTRSISALPGRPLLGLIVPFLPCLTHPIPALPDRPLLGLILPFPASPTPSQPHPTPEQCPQLDQCPSPCPDTPLMPWWQRPRALRRQGLVSTALLQSLLEETGCCLLYVVEDQLEEVERAFAGCHHRTQRSAVLTRAGGSTQALPSSLGNSVAAPDCA</sequence>
<name>A0A8U8BTS9_GEOPR</name>
<protein>
    <submittedName>
        <fullName evidence="2">Uncharacterized protein</fullName>
    </submittedName>
</protein>
<reference evidence="2" key="2">
    <citation type="submission" date="2025-08" db="UniProtKB">
        <authorList>
            <consortium name="Ensembl"/>
        </authorList>
    </citation>
    <scope>IDENTIFICATION</scope>
</reference>
<dbReference type="Proteomes" id="UP000694382">
    <property type="component" value="Chromosome 21"/>
</dbReference>
<evidence type="ECO:0000313" key="2">
    <source>
        <dbReference type="Ensembl" id="ENSCPVP00000026488.1"/>
    </source>
</evidence>
<keyword evidence="3" id="KW-1185">Reference proteome</keyword>
<reference evidence="2" key="1">
    <citation type="submission" date="2020-02" db="EMBL/GenBank/DDBJ databases">
        <authorList>
            <person name="Enbody D E."/>
            <person name="Pettersson E M."/>
        </authorList>
    </citation>
    <scope>NUCLEOTIDE SEQUENCE [LARGE SCALE GENOMIC DNA]</scope>
</reference>